<dbReference type="Pfam" id="PF00001">
    <property type="entry name" value="7tm_1"/>
    <property type="match status" value="1"/>
</dbReference>
<dbReference type="Gene3D" id="1.20.1070.10">
    <property type="entry name" value="Rhodopsin 7-helix transmembrane proteins"/>
    <property type="match status" value="1"/>
</dbReference>
<evidence type="ECO:0000256" key="6">
    <source>
        <dbReference type="ARBA" id="ARBA00022925"/>
    </source>
</evidence>
<dbReference type="AlphaFoldDB" id="A0A8X6G6Z9"/>
<keyword evidence="11 14" id="KW-0675">Receptor</keyword>
<comment type="caution">
    <text evidence="17">The sequence shown here is derived from an EMBL/GenBank/DDBJ whole genome shotgun (WGS) entry which is preliminary data.</text>
</comment>
<gene>
    <name evidence="17" type="primary">SCOP1</name>
    <name evidence="17" type="ORF">TNCT_54311</name>
</gene>
<dbReference type="PRINTS" id="PR00237">
    <property type="entry name" value="GPCRRHODOPSN"/>
</dbReference>
<evidence type="ECO:0000256" key="4">
    <source>
        <dbReference type="ARBA" id="ARBA00022606"/>
    </source>
</evidence>
<evidence type="ECO:0000259" key="16">
    <source>
        <dbReference type="PROSITE" id="PS50262"/>
    </source>
</evidence>
<name>A0A8X6G6Z9_TRICU</name>
<accession>A0A8X6G6Z9</accession>
<evidence type="ECO:0000256" key="13">
    <source>
        <dbReference type="ARBA" id="ARBA00023305"/>
    </source>
</evidence>
<dbReference type="GO" id="GO:0004930">
    <property type="term" value="F:G protein-coupled receptor activity"/>
    <property type="evidence" value="ECO:0007669"/>
    <property type="project" value="UniProtKB-KW"/>
</dbReference>
<dbReference type="InterPro" id="IPR027430">
    <property type="entry name" value="Retinal_BS"/>
</dbReference>
<keyword evidence="6" id="KW-0681">Retinal protein</keyword>
<keyword evidence="7 15" id="KW-1133">Transmembrane helix</keyword>
<evidence type="ECO:0000313" key="17">
    <source>
        <dbReference type="EMBL" id="GFQ98350.1"/>
    </source>
</evidence>
<dbReference type="PROSITE" id="PS50262">
    <property type="entry name" value="G_PROTEIN_RECEP_F1_2"/>
    <property type="match status" value="1"/>
</dbReference>
<dbReference type="PROSITE" id="PS00238">
    <property type="entry name" value="OPSIN"/>
    <property type="match status" value="1"/>
</dbReference>
<keyword evidence="18" id="KW-1185">Reference proteome</keyword>
<dbReference type="EMBL" id="BMAO01034703">
    <property type="protein sequence ID" value="GFQ98350.1"/>
    <property type="molecule type" value="Genomic_DNA"/>
</dbReference>
<dbReference type="InterPro" id="IPR050125">
    <property type="entry name" value="GPCR_opsins"/>
</dbReference>
<evidence type="ECO:0000256" key="14">
    <source>
        <dbReference type="RuleBase" id="RU000688"/>
    </source>
</evidence>
<dbReference type="PROSITE" id="PS00237">
    <property type="entry name" value="G_PROTEIN_RECEP_F1_1"/>
    <property type="match status" value="1"/>
</dbReference>
<evidence type="ECO:0000256" key="11">
    <source>
        <dbReference type="ARBA" id="ARBA00023170"/>
    </source>
</evidence>
<evidence type="ECO:0000256" key="8">
    <source>
        <dbReference type="ARBA" id="ARBA00022991"/>
    </source>
</evidence>
<evidence type="ECO:0000256" key="5">
    <source>
        <dbReference type="ARBA" id="ARBA00022692"/>
    </source>
</evidence>
<evidence type="ECO:0000256" key="10">
    <source>
        <dbReference type="ARBA" id="ARBA00023136"/>
    </source>
</evidence>
<keyword evidence="10 15" id="KW-0472">Membrane</keyword>
<dbReference type="GO" id="GO:0007601">
    <property type="term" value="P:visual perception"/>
    <property type="evidence" value="ECO:0007669"/>
    <property type="project" value="UniProtKB-KW"/>
</dbReference>
<proteinExistence type="inferred from homology"/>
<keyword evidence="13" id="KW-0844">Vision</keyword>
<comment type="similarity">
    <text evidence="2 14">Belongs to the G-protein coupled receptor 1 family.</text>
</comment>
<dbReference type="Proteomes" id="UP000887116">
    <property type="component" value="Unassembled WGS sequence"/>
</dbReference>
<protein>
    <submittedName>
        <fullName evidence="17">Rhodopsin, GQ-coupled</fullName>
    </submittedName>
</protein>
<reference evidence="17" key="1">
    <citation type="submission" date="2020-07" db="EMBL/GenBank/DDBJ databases">
        <title>Multicomponent nature underlies the extraordinary mechanical properties of spider dragline silk.</title>
        <authorList>
            <person name="Kono N."/>
            <person name="Nakamura H."/>
            <person name="Mori M."/>
            <person name="Yoshida Y."/>
            <person name="Ohtoshi R."/>
            <person name="Malay A.D."/>
            <person name="Moran D.A.P."/>
            <person name="Tomita M."/>
            <person name="Numata K."/>
            <person name="Arakawa K."/>
        </authorList>
    </citation>
    <scope>NUCLEOTIDE SEQUENCE</scope>
</reference>
<dbReference type="GO" id="GO:0009881">
    <property type="term" value="F:photoreceptor activity"/>
    <property type="evidence" value="ECO:0007669"/>
    <property type="project" value="UniProtKB-KW"/>
</dbReference>
<keyword evidence="9 14" id="KW-0297">G-protein coupled receptor</keyword>
<evidence type="ECO:0000256" key="1">
    <source>
        <dbReference type="ARBA" id="ARBA00004141"/>
    </source>
</evidence>
<keyword evidence="5 14" id="KW-0812">Transmembrane</keyword>
<keyword evidence="4" id="KW-0716">Sensory transduction</keyword>
<dbReference type="OrthoDB" id="9996086at2759"/>
<feature type="transmembrane region" description="Helical" evidence="15">
    <location>
        <begin position="119"/>
        <end position="148"/>
    </location>
</feature>
<dbReference type="PANTHER" id="PTHR24240">
    <property type="entry name" value="OPSIN"/>
    <property type="match status" value="1"/>
</dbReference>
<evidence type="ECO:0000256" key="15">
    <source>
        <dbReference type="SAM" id="Phobius"/>
    </source>
</evidence>
<feature type="transmembrane region" description="Helical" evidence="15">
    <location>
        <begin position="28"/>
        <end position="49"/>
    </location>
</feature>
<feature type="domain" description="G-protein coupled receptors family 1 profile" evidence="16">
    <location>
        <begin position="1"/>
        <end position="230"/>
    </location>
</feature>
<evidence type="ECO:0000256" key="9">
    <source>
        <dbReference type="ARBA" id="ARBA00023040"/>
    </source>
</evidence>
<evidence type="ECO:0000256" key="7">
    <source>
        <dbReference type="ARBA" id="ARBA00022989"/>
    </source>
</evidence>
<feature type="transmembrane region" description="Helical" evidence="15">
    <location>
        <begin position="78"/>
        <end position="99"/>
    </location>
</feature>
<dbReference type="GO" id="GO:0016020">
    <property type="term" value="C:membrane"/>
    <property type="evidence" value="ECO:0007669"/>
    <property type="project" value="UniProtKB-SubCell"/>
</dbReference>
<feature type="transmembrane region" description="Helical" evidence="15">
    <location>
        <begin position="174"/>
        <end position="195"/>
    </location>
</feature>
<evidence type="ECO:0000256" key="12">
    <source>
        <dbReference type="ARBA" id="ARBA00023224"/>
    </source>
</evidence>
<evidence type="ECO:0000313" key="18">
    <source>
        <dbReference type="Proteomes" id="UP000887116"/>
    </source>
</evidence>
<keyword evidence="12 14" id="KW-0807">Transducer</keyword>
<organism evidence="17 18">
    <name type="scientific">Trichonephila clavata</name>
    <name type="common">Joro spider</name>
    <name type="synonym">Nephila clavata</name>
    <dbReference type="NCBI Taxonomy" id="2740835"/>
    <lineage>
        <taxon>Eukaryota</taxon>
        <taxon>Metazoa</taxon>
        <taxon>Ecdysozoa</taxon>
        <taxon>Arthropoda</taxon>
        <taxon>Chelicerata</taxon>
        <taxon>Arachnida</taxon>
        <taxon>Araneae</taxon>
        <taxon>Araneomorphae</taxon>
        <taxon>Entelegynae</taxon>
        <taxon>Araneoidea</taxon>
        <taxon>Nephilidae</taxon>
        <taxon>Trichonephila</taxon>
    </lineage>
</organism>
<dbReference type="InterPro" id="IPR000276">
    <property type="entry name" value="GPCR_Rhodpsn"/>
</dbReference>
<keyword evidence="3" id="KW-0600">Photoreceptor protein</keyword>
<sequence>MLNGLLHPMAAYSSFRGVWSFGRAGCEAYAALCGLLGLVSIVTLTAIAMERCLVISVKPWHGAVLFTHSKAKGAIGIVWFYCMALVMPPLALGWGAFVPEGFLTSCSFDYLSRSPGNRAYFLFLFCFGFFLPVLIIGICYTFILQTIFQNERDMKLKHVTKVNRSKLKRSEYRAAEMILMVIALFLISWTPYSLIACLGQFGDRSLLTPWVSVLPSLFAKMSTLYNPAIYGLSHRHFRATLKRLGKRRNKSGTYFSKNSSISRSRTGCPCLPTHGGASDVLESSSSSLTGKNIYMDHQNNRTKRQKLCTRHQHFSLKDSHTPNHASKYMEIHGDNIVKQHNLEHRSRDRQKARMCFHGQVAQGECATSNSGIFCEGLNPIPISCQSFNNFVNALVNEHGKNIEKTCYLHNPIRAEFSTCNQDIPHLSAAGLEVEDMSCCQIIPKIEQKSNDAGSMLSSEYIRTTLSSFPENPSNRMCYKSLDEFDDSRRRNATSERGNISQKQSCDDHFKICVLDFKHGCHMNIKNIITKQQKPAKSYSADDDFSSSREKTLECTRHFKASCEPKYCFSSDKTKSINIPQWPDSLIRSLMFRSEHSIHQKYQMLLEKDHIVKVSTMICFRCNSRFISKTPQLPETKSSFILENRKAVVILNSGHLKEVFRCPAAK</sequence>
<comment type="subcellular location">
    <subcellularLocation>
        <location evidence="1">Membrane</location>
        <topology evidence="1">Multi-pass membrane protein</topology>
    </subcellularLocation>
</comment>
<evidence type="ECO:0000256" key="2">
    <source>
        <dbReference type="ARBA" id="ARBA00010663"/>
    </source>
</evidence>
<keyword evidence="8" id="KW-0157">Chromophore</keyword>
<evidence type="ECO:0000256" key="3">
    <source>
        <dbReference type="ARBA" id="ARBA00022543"/>
    </source>
</evidence>
<dbReference type="GO" id="GO:0007602">
    <property type="term" value="P:phototransduction"/>
    <property type="evidence" value="ECO:0007669"/>
    <property type="project" value="UniProtKB-KW"/>
</dbReference>
<dbReference type="SUPFAM" id="SSF81321">
    <property type="entry name" value="Family A G protein-coupled receptor-like"/>
    <property type="match status" value="1"/>
</dbReference>
<dbReference type="InterPro" id="IPR017452">
    <property type="entry name" value="GPCR_Rhodpsn_7TM"/>
</dbReference>